<evidence type="ECO:0000313" key="1">
    <source>
        <dbReference type="EnsemblMetazoa" id="CLYHEMP018770.1"/>
    </source>
</evidence>
<reference evidence="1" key="1">
    <citation type="submission" date="2021-01" db="UniProtKB">
        <authorList>
            <consortium name="EnsemblMetazoa"/>
        </authorList>
    </citation>
    <scope>IDENTIFICATION</scope>
</reference>
<dbReference type="AlphaFoldDB" id="A0A7M5X7X5"/>
<keyword evidence="2" id="KW-1185">Reference proteome</keyword>
<protein>
    <submittedName>
        <fullName evidence="1">Uncharacterized protein</fullName>
    </submittedName>
</protein>
<organism evidence="1 2">
    <name type="scientific">Clytia hemisphaerica</name>
    <dbReference type="NCBI Taxonomy" id="252671"/>
    <lineage>
        <taxon>Eukaryota</taxon>
        <taxon>Metazoa</taxon>
        <taxon>Cnidaria</taxon>
        <taxon>Hydrozoa</taxon>
        <taxon>Hydroidolina</taxon>
        <taxon>Leptothecata</taxon>
        <taxon>Obeliida</taxon>
        <taxon>Clytiidae</taxon>
        <taxon>Clytia</taxon>
    </lineage>
</organism>
<accession>A0A7M5X7X5</accession>
<evidence type="ECO:0000313" key="2">
    <source>
        <dbReference type="Proteomes" id="UP000594262"/>
    </source>
</evidence>
<dbReference type="EnsemblMetazoa" id="CLYHEMT018770.1">
    <property type="protein sequence ID" value="CLYHEMP018770.1"/>
    <property type="gene ID" value="CLYHEMG018770"/>
</dbReference>
<proteinExistence type="predicted"/>
<dbReference type="OrthoDB" id="5954249at2759"/>
<dbReference type="Proteomes" id="UP000594262">
    <property type="component" value="Unplaced"/>
</dbReference>
<sequence>ENFCVCSTFISERVEVERDKMSPSKKKKGGEWKGKLYFNPDAKVGKDEGINLSHDELQSKLASLVDIGENINEVWLYTTPLSGWQLTHALLYHAYIVLETNDYFWSLEKNADELVLQRSKVGNNVKEYLHGKKRPVLLLSSKPSQHKHQWSDLRLKNLFDHLFKKRELSKTYNWLNDNCQDFANRIYDYISNNKRDPNQGYFGPSRRVKCV</sequence>
<name>A0A7M5X7X5_9CNID</name>